<evidence type="ECO:0000259" key="2">
    <source>
        <dbReference type="Pfam" id="PF05378"/>
    </source>
</evidence>
<dbReference type="Pfam" id="PF01968">
    <property type="entry name" value="Hydantoinase_A"/>
    <property type="match status" value="1"/>
</dbReference>
<reference evidence="4" key="1">
    <citation type="submission" date="2014-03" db="EMBL/GenBank/DDBJ databases">
        <authorList>
            <person name="Aksoy S."/>
            <person name="Warren W."/>
            <person name="Wilson R.K."/>
        </authorList>
    </citation>
    <scope>NUCLEOTIDE SEQUENCE [LARGE SCALE GENOMIC DNA]</scope>
    <source>
        <strain evidence="4">IAEA</strain>
    </source>
</reference>
<proteinExistence type="predicted"/>
<protein>
    <recommendedName>
        <fullName evidence="5">Hydantoinase A/oxoprolinase domain-containing protein</fullName>
    </recommendedName>
</protein>
<evidence type="ECO:0000313" key="3">
    <source>
        <dbReference type="EnsemblMetazoa" id="GBRI000034-PA"/>
    </source>
</evidence>
<dbReference type="AlphaFoldDB" id="A0A1A9VZ17"/>
<dbReference type="InterPro" id="IPR045079">
    <property type="entry name" value="Oxoprolinase-like"/>
</dbReference>
<dbReference type="PANTHER" id="PTHR11365:SF10">
    <property type="entry name" value="HYDANTOINASE_OXOPROLINASE"/>
    <property type="match status" value="1"/>
</dbReference>
<evidence type="ECO:0000259" key="1">
    <source>
        <dbReference type="Pfam" id="PF01968"/>
    </source>
</evidence>
<dbReference type="InterPro" id="IPR008040">
    <property type="entry name" value="Hydant_A_N"/>
</dbReference>
<dbReference type="GO" id="GO:0016787">
    <property type="term" value="F:hydrolase activity"/>
    <property type="evidence" value="ECO:0007669"/>
    <property type="project" value="InterPro"/>
</dbReference>
<sequence>MSGIDRSISEVLVDSNINVCSIKSVMIGTTHYSNAIVERKDLNSVAHFRLGAPNTLSIPPLSDVPGDLKSKISIYKFIVDGGVEYNGDILSSIDQCEIRECLQKIKGKVDAVSICGVFSPFFNMQEIRVKEIVIEELGNIPVTLSHNIGNIGLLERENSTILNASLLLLSNKVVAVIHEILSKKNINAWLYFSQNDGTLMPEKYAREYPILMVSSGQTNSMRGASHLGKIKNAMIVDVGGTTTDIGLVSNGFPHKSSFVSTIGGVRTNFHMPDIESIALGGGSIVNILPNGKVKIGPASVGYNLAKYSLVFGGDVLTITDIAVAKGLIAIGNVKLVKHLPIDLVNQVIDLYIDMLGKAIHRMKINNNDIPLIVVGGGGFIINKKFKGISSILRPEKYDVANAIGVAMGMVGGQAEKLFSLKQISLDCAIEKTKKHAIQNAINAGALPDSVIVIDFEYEHIPYSTESEVRIFSKAAGVPYN</sequence>
<feature type="domain" description="Hydantoinase/oxoprolinase N-terminal" evidence="2">
    <location>
        <begin position="2"/>
        <end position="136"/>
    </location>
</feature>
<dbReference type="PANTHER" id="PTHR11365">
    <property type="entry name" value="5-OXOPROLINASE RELATED"/>
    <property type="match status" value="1"/>
</dbReference>
<dbReference type="EnsemblMetazoa" id="GBRI000034-RA">
    <property type="protein sequence ID" value="GBRI000034-PA"/>
    <property type="gene ID" value="GBRI000034"/>
</dbReference>
<dbReference type="InterPro" id="IPR002821">
    <property type="entry name" value="Hydantoinase_A"/>
</dbReference>
<dbReference type="SUPFAM" id="SSF53067">
    <property type="entry name" value="Actin-like ATPase domain"/>
    <property type="match status" value="1"/>
</dbReference>
<dbReference type="Pfam" id="PF05378">
    <property type="entry name" value="Hydant_A_N"/>
    <property type="match status" value="1"/>
</dbReference>
<reference evidence="3" key="2">
    <citation type="submission" date="2020-05" db="UniProtKB">
        <authorList>
            <consortium name="EnsemblMetazoa"/>
        </authorList>
    </citation>
    <scope>IDENTIFICATION</scope>
    <source>
        <strain evidence="3">IAEA</strain>
    </source>
</reference>
<dbReference type="VEuPathDB" id="VectorBase:GBRI000034"/>
<accession>A0A1A9VZ17</accession>
<keyword evidence="4" id="KW-1185">Reference proteome</keyword>
<evidence type="ECO:0008006" key="5">
    <source>
        <dbReference type="Google" id="ProtNLM"/>
    </source>
</evidence>
<feature type="domain" description="Hydantoinase A/oxoprolinase" evidence="1">
    <location>
        <begin position="156"/>
        <end position="328"/>
    </location>
</feature>
<dbReference type="Proteomes" id="UP000091820">
    <property type="component" value="Unassembled WGS sequence"/>
</dbReference>
<organism evidence="3 4">
    <name type="scientific">Glossina brevipalpis</name>
    <dbReference type="NCBI Taxonomy" id="37001"/>
    <lineage>
        <taxon>Eukaryota</taxon>
        <taxon>Metazoa</taxon>
        <taxon>Ecdysozoa</taxon>
        <taxon>Arthropoda</taxon>
        <taxon>Hexapoda</taxon>
        <taxon>Insecta</taxon>
        <taxon>Pterygota</taxon>
        <taxon>Neoptera</taxon>
        <taxon>Endopterygota</taxon>
        <taxon>Diptera</taxon>
        <taxon>Brachycera</taxon>
        <taxon>Muscomorpha</taxon>
        <taxon>Hippoboscoidea</taxon>
        <taxon>Glossinidae</taxon>
        <taxon>Glossina</taxon>
    </lineage>
</organism>
<evidence type="ECO:0000313" key="4">
    <source>
        <dbReference type="Proteomes" id="UP000091820"/>
    </source>
</evidence>
<name>A0A1A9VZ17_9MUSC</name>
<dbReference type="STRING" id="37001.A0A1A9VZ17"/>
<dbReference type="InterPro" id="IPR043129">
    <property type="entry name" value="ATPase_NBD"/>
</dbReference>